<dbReference type="Proteomes" id="UP001589609">
    <property type="component" value="Unassembled WGS sequence"/>
</dbReference>
<dbReference type="InterPro" id="IPR024496">
    <property type="entry name" value="Spore_germ_GerPE"/>
</dbReference>
<keyword evidence="2" id="KW-1185">Reference proteome</keyword>
<accession>A0ABV5WCQ2</accession>
<dbReference type="EMBL" id="JBHMAF010000028">
    <property type="protein sequence ID" value="MFB9758354.1"/>
    <property type="molecule type" value="Genomic_DNA"/>
</dbReference>
<sequence>MLRHVSIVNQINVISMGIDGVLQIGDSNMIASRNRDILVQREESFYLAQEGSFEKYVMFTDAEITIPTRQTSVRMHVVNTNPFVRVDFVEIISLLSSGIIHIGSTDYVFNNSRILQIRQFISEDPFEETPSERSLIP</sequence>
<name>A0ABV5WCQ2_9BACI</name>
<evidence type="ECO:0000313" key="2">
    <source>
        <dbReference type="Proteomes" id="UP001589609"/>
    </source>
</evidence>
<organism evidence="1 2">
    <name type="scientific">Ectobacillus funiculus</name>
    <dbReference type="NCBI Taxonomy" id="137993"/>
    <lineage>
        <taxon>Bacteria</taxon>
        <taxon>Bacillati</taxon>
        <taxon>Bacillota</taxon>
        <taxon>Bacilli</taxon>
        <taxon>Bacillales</taxon>
        <taxon>Bacillaceae</taxon>
        <taxon>Ectobacillus</taxon>
    </lineage>
</organism>
<reference evidence="1 2" key="1">
    <citation type="submission" date="2024-09" db="EMBL/GenBank/DDBJ databases">
        <authorList>
            <person name="Sun Q."/>
            <person name="Mori K."/>
        </authorList>
    </citation>
    <scope>NUCLEOTIDE SEQUENCE [LARGE SCALE GENOMIC DNA]</scope>
    <source>
        <strain evidence="1 2">JCM 11201</strain>
    </source>
</reference>
<proteinExistence type="predicted"/>
<comment type="caution">
    <text evidence="1">The sequence shown here is derived from an EMBL/GenBank/DDBJ whole genome shotgun (WGS) entry which is preliminary data.</text>
</comment>
<protein>
    <submittedName>
        <fullName evidence="1">Spore germination protein GerPE</fullName>
    </submittedName>
</protein>
<evidence type="ECO:0000313" key="1">
    <source>
        <dbReference type="EMBL" id="MFB9758354.1"/>
    </source>
</evidence>
<dbReference type="RefSeq" id="WP_379948630.1">
    <property type="nucleotide sequence ID" value="NZ_JBHMAF010000028.1"/>
</dbReference>
<dbReference type="Pfam" id="PF10970">
    <property type="entry name" value="GerPE"/>
    <property type="match status" value="1"/>
</dbReference>
<gene>
    <name evidence="1" type="ORF">ACFFMS_07440</name>
</gene>